<comment type="caution">
    <text evidence="2">The sequence shown here is derived from an EMBL/GenBank/DDBJ whole genome shotgun (WGS) entry which is preliminary data.</text>
</comment>
<feature type="chain" id="PRO_5038460008" evidence="1">
    <location>
        <begin position="22"/>
        <end position="270"/>
    </location>
</feature>
<organism evidence="2 3">
    <name type="scientific">Pseudobutyrivibrio xylanivorans</name>
    <dbReference type="NCBI Taxonomy" id="185007"/>
    <lineage>
        <taxon>Bacteria</taxon>
        <taxon>Bacillati</taxon>
        <taxon>Bacillota</taxon>
        <taxon>Clostridia</taxon>
        <taxon>Lachnospirales</taxon>
        <taxon>Lachnospiraceae</taxon>
        <taxon>Pseudobutyrivibrio</taxon>
    </lineage>
</organism>
<accession>A0A6M0LLR2</accession>
<gene>
    <name evidence="2" type="ORF">F0Q01_07900</name>
</gene>
<name>A0A6M0LLR2_PSEXY</name>
<keyword evidence="1" id="KW-0732">Signal</keyword>
<protein>
    <submittedName>
        <fullName evidence="2">Uncharacterized protein</fullName>
    </submittedName>
</protein>
<sequence>MKKRKLALLLIATIGVLTVLSGCGSKEDSIAESAKGEIEDVAEENAFGARSLEEYPISDDTKTKLEALTTDYSKVNWEVEYEPKPGIVVSEGTFVKTTSMGSENYIVVAFTNLTGNHVSLSLKGYIEDEDGKVVKDIIKDDLEIWDGNTVAREVNLNYANASGNIRWDNITIGALDREYVDFAIHSELTTNAYDQYYIASNLEKLPEHDSTKRFSQQEFGACGLVLDKDGNILYGQNAGAFDSGAKGISMAIESFGGENADVAYFCNPYL</sequence>
<evidence type="ECO:0000313" key="2">
    <source>
        <dbReference type="EMBL" id="NEX01801.1"/>
    </source>
</evidence>
<dbReference type="EMBL" id="VTVE01000002">
    <property type="protein sequence ID" value="NEX01801.1"/>
    <property type="molecule type" value="Genomic_DNA"/>
</dbReference>
<dbReference type="Proteomes" id="UP000473091">
    <property type="component" value="Unassembled WGS sequence"/>
</dbReference>
<feature type="signal peptide" evidence="1">
    <location>
        <begin position="1"/>
        <end position="21"/>
    </location>
</feature>
<reference evidence="2 3" key="1">
    <citation type="submission" date="2019-09" db="EMBL/GenBank/DDBJ databases">
        <authorList>
            <person name="Pidcock S.E."/>
            <person name="Huws S.A."/>
        </authorList>
    </citation>
    <scope>NUCLEOTIDE SEQUENCE [LARGE SCALE GENOMIC DNA]</scope>
    <source>
        <strain evidence="2 3">MZ8</strain>
    </source>
</reference>
<reference evidence="2 3" key="2">
    <citation type="submission" date="2020-03" db="EMBL/GenBank/DDBJ databases">
        <title>Investigating the evolutionary divergence of the Butyrivibrio group.</title>
        <authorList>
            <person name="Skvortsov T."/>
            <person name="Santos F.G."/>
            <person name="Ting K.S."/>
            <person name="Creevey C.J."/>
        </authorList>
    </citation>
    <scope>NUCLEOTIDE SEQUENCE [LARGE SCALE GENOMIC DNA]</scope>
    <source>
        <strain evidence="2 3">MZ8</strain>
    </source>
</reference>
<evidence type="ECO:0000313" key="3">
    <source>
        <dbReference type="Proteomes" id="UP000473091"/>
    </source>
</evidence>
<dbReference type="RefSeq" id="WP_090487988.1">
    <property type="nucleotide sequence ID" value="NZ_VTVE01000002.1"/>
</dbReference>
<dbReference type="PROSITE" id="PS51257">
    <property type="entry name" value="PROKAR_LIPOPROTEIN"/>
    <property type="match status" value="1"/>
</dbReference>
<proteinExistence type="predicted"/>
<dbReference type="AlphaFoldDB" id="A0A6M0LLR2"/>
<evidence type="ECO:0000256" key="1">
    <source>
        <dbReference type="SAM" id="SignalP"/>
    </source>
</evidence>